<protein>
    <recommendedName>
        <fullName evidence="4">Lipoprotein</fullName>
    </recommendedName>
</protein>
<gene>
    <name evidence="2" type="ORF">Dalu01_02680</name>
</gene>
<proteinExistence type="predicted"/>
<comment type="caution">
    <text evidence="2">The sequence shown here is derived from an EMBL/GenBank/DDBJ whole genome shotgun (WGS) entry which is preliminary data.</text>
</comment>
<name>A0ABP9XG03_9DEIO</name>
<dbReference type="EMBL" id="BAABRV010000006">
    <property type="protein sequence ID" value="GAA5534272.1"/>
    <property type="molecule type" value="Genomic_DNA"/>
</dbReference>
<evidence type="ECO:0000256" key="1">
    <source>
        <dbReference type="SAM" id="SignalP"/>
    </source>
</evidence>
<reference evidence="2 3" key="1">
    <citation type="submission" date="2024-02" db="EMBL/GenBank/DDBJ databases">
        <title>Deinococcus aluminii NBRC 112889.</title>
        <authorList>
            <person name="Ichikawa N."/>
            <person name="Katano-Makiyama Y."/>
            <person name="Hidaka K."/>
        </authorList>
    </citation>
    <scope>NUCLEOTIDE SEQUENCE [LARGE SCALE GENOMIC DNA]</scope>
    <source>
        <strain evidence="2 3">NBRC 112889</strain>
    </source>
</reference>
<feature type="signal peptide" evidence="1">
    <location>
        <begin position="1"/>
        <end position="26"/>
    </location>
</feature>
<accession>A0ABP9XG03</accession>
<evidence type="ECO:0000313" key="3">
    <source>
        <dbReference type="Proteomes" id="UP001404956"/>
    </source>
</evidence>
<feature type="chain" id="PRO_5045598677" description="Lipoprotein" evidence="1">
    <location>
        <begin position="27"/>
        <end position="174"/>
    </location>
</feature>
<dbReference type="Proteomes" id="UP001404956">
    <property type="component" value="Unassembled WGS sequence"/>
</dbReference>
<keyword evidence="1" id="KW-0732">Signal</keyword>
<sequence>MVSSLVRSPACLALLVPLLLSACGQAGLTPGAQAAADRPEFTAQVPLPAGTAGGGLTLPAVQVERNRDVFQAGEVAPVTEAARRTVWVNGSFTSWASARRTVWVNGRAGPVPGTDLRHPAFAGVLAPASEWRYFRDDDCDPDEQGPLGAGGYGHGLNSAYKTGWARAASICPPS</sequence>
<organism evidence="2 3">
    <name type="scientific">Deinococcus aluminii</name>
    <dbReference type="NCBI Taxonomy" id="1656885"/>
    <lineage>
        <taxon>Bacteria</taxon>
        <taxon>Thermotogati</taxon>
        <taxon>Deinococcota</taxon>
        <taxon>Deinococci</taxon>
        <taxon>Deinococcales</taxon>
        <taxon>Deinococcaceae</taxon>
        <taxon>Deinococcus</taxon>
    </lineage>
</organism>
<evidence type="ECO:0008006" key="4">
    <source>
        <dbReference type="Google" id="ProtNLM"/>
    </source>
</evidence>
<dbReference type="PROSITE" id="PS51257">
    <property type="entry name" value="PROKAR_LIPOPROTEIN"/>
    <property type="match status" value="1"/>
</dbReference>
<keyword evidence="3" id="KW-1185">Reference proteome</keyword>
<evidence type="ECO:0000313" key="2">
    <source>
        <dbReference type="EMBL" id="GAA5534272.1"/>
    </source>
</evidence>
<dbReference type="RefSeq" id="WP_345455473.1">
    <property type="nucleotide sequence ID" value="NZ_BAABRV010000006.1"/>
</dbReference>